<dbReference type="InterPro" id="IPR033391">
    <property type="entry name" value="FBPase_N"/>
</dbReference>
<dbReference type="SUPFAM" id="SSF56655">
    <property type="entry name" value="Carbohydrate phosphatase"/>
    <property type="match status" value="1"/>
</dbReference>
<feature type="domain" description="Fructose-1-6-bisphosphatase class 1 C-terminal" evidence="12">
    <location>
        <begin position="220"/>
        <end position="351"/>
    </location>
</feature>
<name>A0A644ZVP0_9ZZZZ</name>
<dbReference type="InterPro" id="IPR044015">
    <property type="entry name" value="FBPase_C_dom"/>
</dbReference>
<dbReference type="GO" id="GO:0046872">
    <property type="term" value="F:metal ion binding"/>
    <property type="evidence" value="ECO:0007669"/>
    <property type="project" value="UniProtKB-KW"/>
</dbReference>
<dbReference type="Pfam" id="PF18913">
    <property type="entry name" value="FBPase_C"/>
    <property type="match status" value="1"/>
</dbReference>
<dbReference type="FunFam" id="3.40.190.80:FF:000001">
    <property type="entry name" value="Fructose-1,6-bisphosphatase class 1"/>
    <property type="match status" value="1"/>
</dbReference>
<dbReference type="GO" id="GO:0006094">
    <property type="term" value="P:gluconeogenesis"/>
    <property type="evidence" value="ECO:0007669"/>
    <property type="project" value="TreeGrafter"/>
</dbReference>
<dbReference type="Pfam" id="PF00316">
    <property type="entry name" value="FBPase"/>
    <property type="match status" value="1"/>
</dbReference>
<dbReference type="HAMAP" id="MF_01855">
    <property type="entry name" value="FBPase_class1"/>
    <property type="match status" value="1"/>
</dbReference>
<dbReference type="EC" id="3.1.3.11" evidence="5"/>
<keyword evidence="7" id="KW-0479">Metal-binding</keyword>
<dbReference type="Gene3D" id="3.40.190.80">
    <property type="match status" value="1"/>
</dbReference>
<dbReference type="GO" id="GO:0005829">
    <property type="term" value="C:cytosol"/>
    <property type="evidence" value="ECO:0007669"/>
    <property type="project" value="TreeGrafter"/>
</dbReference>
<dbReference type="PANTHER" id="PTHR11556">
    <property type="entry name" value="FRUCTOSE-1,6-BISPHOSPHATASE-RELATED"/>
    <property type="match status" value="1"/>
</dbReference>
<comment type="pathway">
    <text evidence="3">Carbohydrate biosynthesis; Calvin cycle.</text>
</comment>
<protein>
    <recommendedName>
        <fullName evidence="5">fructose-bisphosphatase</fullName>
        <ecNumber evidence="5">3.1.3.11</ecNumber>
    </recommendedName>
</protein>
<comment type="caution">
    <text evidence="13">The sequence shown here is derived from an EMBL/GenBank/DDBJ whole genome shotgun (WGS) entry which is preliminary data.</text>
</comment>
<evidence type="ECO:0000256" key="7">
    <source>
        <dbReference type="ARBA" id="ARBA00022723"/>
    </source>
</evidence>
<evidence type="ECO:0000256" key="3">
    <source>
        <dbReference type="ARBA" id="ARBA00005215"/>
    </source>
</evidence>
<evidence type="ECO:0000256" key="4">
    <source>
        <dbReference type="ARBA" id="ARBA00010941"/>
    </source>
</evidence>
<comment type="cofactor">
    <cofactor evidence="2">
        <name>Mg(2+)</name>
        <dbReference type="ChEBI" id="CHEBI:18420"/>
    </cofactor>
</comment>
<organism evidence="13">
    <name type="scientific">bioreactor metagenome</name>
    <dbReference type="NCBI Taxonomy" id="1076179"/>
    <lineage>
        <taxon>unclassified sequences</taxon>
        <taxon>metagenomes</taxon>
        <taxon>ecological metagenomes</taxon>
    </lineage>
</organism>
<keyword evidence="6" id="KW-0963">Cytoplasm</keyword>
<dbReference type="PANTHER" id="PTHR11556:SF35">
    <property type="entry name" value="SEDOHEPTULOSE-1,7-BISPHOSPHATASE, CHLOROPLASTIC"/>
    <property type="match status" value="1"/>
</dbReference>
<keyword evidence="8 13" id="KW-0378">Hydrolase</keyword>
<dbReference type="InterPro" id="IPR020548">
    <property type="entry name" value="Fructose_bisphosphatase_AS"/>
</dbReference>
<evidence type="ECO:0000256" key="6">
    <source>
        <dbReference type="ARBA" id="ARBA00022490"/>
    </source>
</evidence>
<dbReference type="PIRSF" id="PIRSF000904">
    <property type="entry name" value="FBPtase_SBPase"/>
    <property type="match status" value="1"/>
</dbReference>
<dbReference type="FunFam" id="3.30.540.10:FF:000002">
    <property type="entry name" value="Fructose-1,6-bisphosphatase class 1"/>
    <property type="match status" value="1"/>
</dbReference>
<dbReference type="CDD" id="cd00354">
    <property type="entry name" value="FBPase"/>
    <property type="match status" value="1"/>
</dbReference>
<dbReference type="PIRSF" id="PIRSF500210">
    <property type="entry name" value="FBPtase"/>
    <property type="match status" value="1"/>
</dbReference>
<evidence type="ECO:0000256" key="1">
    <source>
        <dbReference type="ARBA" id="ARBA00001273"/>
    </source>
</evidence>
<dbReference type="InterPro" id="IPR000146">
    <property type="entry name" value="FBPase_class-1"/>
</dbReference>
<feature type="domain" description="Fructose-1-6-bisphosphatase class I N-terminal" evidence="11">
    <location>
        <begin position="23"/>
        <end position="214"/>
    </location>
</feature>
<sequence>MFTIFIFTKNKKVFVMAAARFLTLNEVIIQKQSAFPYAKGELSRLLSHVGLAAKIVNNMINKAGLETHIIGSADNTNVQGEQQQKLDVYADNVFTKALQASGIVCGMASEEKDEIIIFDDELSKSGNYVICIDPLDGSSNIDVNVSVGTIFSIYYRVTPPGQSITEADFLQKGTEQVAAGYIIYGSSTMLVYTTGLGTTGFTYEPSIGEFCLSHDHMITPKAGKIYSINEGNCKQFPAGVKKYIKHCQENDRATNRPYTSRYIGSLVADFHRNLLNGGIYIYPKTASSPNGKLRLLYECNPIAFLAEQAGGMATDGYGNRILEIQPTSIHQRVSFFTGAVDMVQNAENFMKEFGDEDKNLIINE</sequence>
<evidence type="ECO:0000259" key="11">
    <source>
        <dbReference type="Pfam" id="PF00316"/>
    </source>
</evidence>
<dbReference type="GO" id="GO:0006002">
    <property type="term" value="P:fructose 6-phosphate metabolic process"/>
    <property type="evidence" value="ECO:0007669"/>
    <property type="project" value="TreeGrafter"/>
</dbReference>
<dbReference type="Gene3D" id="3.30.540.10">
    <property type="entry name" value="Fructose-1,6-Bisphosphatase, subunit A, domain 1"/>
    <property type="match status" value="1"/>
</dbReference>
<dbReference type="GO" id="GO:0006000">
    <property type="term" value="P:fructose metabolic process"/>
    <property type="evidence" value="ECO:0007669"/>
    <property type="project" value="TreeGrafter"/>
</dbReference>
<evidence type="ECO:0000259" key="12">
    <source>
        <dbReference type="Pfam" id="PF18913"/>
    </source>
</evidence>
<accession>A0A644ZVP0</accession>
<gene>
    <name evidence="13" type="primary">fbp_13</name>
    <name evidence="13" type="ORF">SDC9_89362</name>
</gene>
<evidence type="ECO:0000256" key="5">
    <source>
        <dbReference type="ARBA" id="ARBA00013093"/>
    </source>
</evidence>
<dbReference type="GO" id="GO:0005986">
    <property type="term" value="P:sucrose biosynthetic process"/>
    <property type="evidence" value="ECO:0007669"/>
    <property type="project" value="TreeGrafter"/>
</dbReference>
<keyword evidence="10" id="KW-0119">Carbohydrate metabolism</keyword>
<proteinExistence type="inferred from homology"/>
<dbReference type="GO" id="GO:0030388">
    <property type="term" value="P:fructose 1,6-bisphosphate metabolic process"/>
    <property type="evidence" value="ECO:0007669"/>
    <property type="project" value="TreeGrafter"/>
</dbReference>
<evidence type="ECO:0000256" key="8">
    <source>
        <dbReference type="ARBA" id="ARBA00022801"/>
    </source>
</evidence>
<dbReference type="PRINTS" id="PR00115">
    <property type="entry name" value="F16BPHPHTASE"/>
</dbReference>
<keyword evidence="9" id="KW-0460">Magnesium</keyword>
<dbReference type="AlphaFoldDB" id="A0A644ZVP0"/>
<evidence type="ECO:0000256" key="10">
    <source>
        <dbReference type="ARBA" id="ARBA00023277"/>
    </source>
</evidence>
<comment type="similarity">
    <text evidence="4">Belongs to the FBPase class 1 family.</text>
</comment>
<dbReference type="InterPro" id="IPR028343">
    <property type="entry name" value="FBPtase"/>
</dbReference>
<reference evidence="13" key="1">
    <citation type="submission" date="2019-08" db="EMBL/GenBank/DDBJ databases">
        <authorList>
            <person name="Kucharzyk K."/>
            <person name="Murdoch R.W."/>
            <person name="Higgins S."/>
            <person name="Loffler F."/>
        </authorList>
    </citation>
    <scope>NUCLEOTIDE SEQUENCE</scope>
</reference>
<dbReference type="PROSITE" id="PS00124">
    <property type="entry name" value="FBPASE"/>
    <property type="match status" value="1"/>
</dbReference>
<evidence type="ECO:0000256" key="9">
    <source>
        <dbReference type="ARBA" id="ARBA00022842"/>
    </source>
</evidence>
<dbReference type="NCBIfam" id="NF006778">
    <property type="entry name" value="PRK09293.1-1"/>
    <property type="match status" value="1"/>
</dbReference>
<dbReference type="GO" id="GO:0042132">
    <property type="term" value="F:fructose 1,6-bisphosphate 1-phosphatase activity"/>
    <property type="evidence" value="ECO:0007669"/>
    <property type="project" value="UniProtKB-EC"/>
</dbReference>
<comment type="catalytic activity">
    <reaction evidence="1">
        <text>beta-D-fructose 1,6-bisphosphate + H2O = beta-D-fructose 6-phosphate + phosphate</text>
        <dbReference type="Rhea" id="RHEA:11064"/>
        <dbReference type="ChEBI" id="CHEBI:15377"/>
        <dbReference type="ChEBI" id="CHEBI:32966"/>
        <dbReference type="ChEBI" id="CHEBI:43474"/>
        <dbReference type="ChEBI" id="CHEBI:57634"/>
        <dbReference type="EC" id="3.1.3.11"/>
    </reaction>
</comment>
<dbReference type="EMBL" id="VSSQ01009822">
    <property type="protein sequence ID" value="MPM42693.1"/>
    <property type="molecule type" value="Genomic_DNA"/>
</dbReference>
<evidence type="ECO:0000313" key="13">
    <source>
        <dbReference type="EMBL" id="MPM42693.1"/>
    </source>
</evidence>
<evidence type="ECO:0000256" key="2">
    <source>
        <dbReference type="ARBA" id="ARBA00001946"/>
    </source>
</evidence>